<dbReference type="EMBL" id="LAZR01007075">
    <property type="protein sequence ID" value="KKM87629.1"/>
    <property type="molecule type" value="Genomic_DNA"/>
</dbReference>
<protein>
    <submittedName>
        <fullName evidence="1">Uncharacterized protein</fullName>
    </submittedName>
</protein>
<accession>A0A0F9KZ86</accession>
<evidence type="ECO:0000313" key="1">
    <source>
        <dbReference type="EMBL" id="KKM87629.1"/>
    </source>
</evidence>
<name>A0A0F9KZ86_9ZZZZ</name>
<dbReference type="AlphaFoldDB" id="A0A0F9KZ86"/>
<gene>
    <name evidence="1" type="ORF">LCGC14_1266920</name>
</gene>
<organism evidence="1">
    <name type="scientific">marine sediment metagenome</name>
    <dbReference type="NCBI Taxonomy" id="412755"/>
    <lineage>
        <taxon>unclassified sequences</taxon>
        <taxon>metagenomes</taxon>
        <taxon>ecological metagenomes</taxon>
    </lineage>
</organism>
<proteinExistence type="predicted"/>
<comment type="caution">
    <text evidence="1">The sequence shown here is derived from an EMBL/GenBank/DDBJ whole genome shotgun (WGS) entry which is preliminary data.</text>
</comment>
<sequence>MNENELAKRIVDELTFDEILKFAVQKLAEQFRANRAHFEFAHLDTIGDFPPPPTD</sequence>
<reference evidence="1" key="1">
    <citation type="journal article" date="2015" name="Nature">
        <title>Complex archaea that bridge the gap between prokaryotes and eukaryotes.</title>
        <authorList>
            <person name="Spang A."/>
            <person name="Saw J.H."/>
            <person name="Jorgensen S.L."/>
            <person name="Zaremba-Niedzwiedzka K."/>
            <person name="Martijn J."/>
            <person name="Lind A.E."/>
            <person name="van Eijk R."/>
            <person name="Schleper C."/>
            <person name="Guy L."/>
            <person name="Ettema T.J."/>
        </authorList>
    </citation>
    <scope>NUCLEOTIDE SEQUENCE</scope>
</reference>